<evidence type="ECO:0000313" key="1">
    <source>
        <dbReference type="EMBL" id="QWG05376.1"/>
    </source>
</evidence>
<accession>A0AAX1NE57</accession>
<evidence type="ECO:0000313" key="2">
    <source>
        <dbReference type="Proteomes" id="UP000678679"/>
    </source>
</evidence>
<organism evidence="1 2">
    <name type="scientific">Flammeovirga yaeyamensis</name>
    <dbReference type="NCBI Taxonomy" id="367791"/>
    <lineage>
        <taxon>Bacteria</taxon>
        <taxon>Pseudomonadati</taxon>
        <taxon>Bacteroidota</taxon>
        <taxon>Cytophagia</taxon>
        <taxon>Cytophagales</taxon>
        <taxon>Flammeovirgaceae</taxon>
        <taxon>Flammeovirga</taxon>
    </lineage>
</organism>
<dbReference type="EMBL" id="CP076133">
    <property type="protein sequence ID" value="QWG05376.1"/>
    <property type="molecule type" value="Genomic_DNA"/>
</dbReference>
<dbReference type="RefSeq" id="WP_169661968.1">
    <property type="nucleotide sequence ID" value="NZ_CP076133.1"/>
</dbReference>
<name>A0AAX1NE57_9BACT</name>
<keyword evidence="2" id="KW-1185">Reference proteome</keyword>
<protein>
    <submittedName>
        <fullName evidence="1">Uncharacterized protein</fullName>
    </submittedName>
</protein>
<proteinExistence type="predicted"/>
<dbReference type="AlphaFoldDB" id="A0AAX1NE57"/>
<dbReference type="Proteomes" id="UP000678679">
    <property type="component" value="Chromosome 2"/>
</dbReference>
<reference evidence="1 2" key="1">
    <citation type="submission" date="2021-05" db="EMBL/GenBank/DDBJ databases">
        <title>Comparative genomic studies on the polysaccharide-degrading batcterial strains of the Flammeovirga genus.</title>
        <authorList>
            <person name="Zewei F."/>
            <person name="Zheng Z."/>
            <person name="Yu L."/>
            <person name="Ruyue G."/>
            <person name="Yanhong M."/>
            <person name="Yuanyuan C."/>
            <person name="Jingyan G."/>
            <person name="Wenjun H."/>
        </authorList>
    </citation>
    <scope>NUCLEOTIDE SEQUENCE [LARGE SCALE GENOMIC DNA]</scope>
    <source>
        <strain evidence="1 2">NBRC:100898</strain>
    </source>
</reference>
<dbReference type="KEGG" id="fya:KMW28_23435"/>
<sequence>MNIFKNNLRKHYFLELFKITDQTSASQFDTQDLVLQSVELLEKLTKEKANHFSLNYSNSGSKTIRGFKSQYQKSKEIVQCYVDFNSNKTKTYFTVSNSILNYENDSKRPEKSLIDISFQINQSLITKEEIENLAEELIQSFSFDYGYIHEFPTNKYHGEKKMKKGLFSTSIDIDKIDLLWKNHQIEIMNGYIKKLYFINYLNQSQITNKAIKELIQSNGVCAQVSDTIFKWEVEPKEHQELLKNEELLDTCIVSKESRFLSFDTK</sequence>
<gene>
    <name evidence="1" type="ORF">KMW28_23435</name>
</gene>